<sequence>LLELVHNLTDYSVNLSVFSRRHLPLVSTHLYSAHLLWHVLKHIRQRPCTSPPSEVFNSRRLQMMDRFSSFFPLDYLNVFAF</sequence>
<name>A0A5K3EQF4_MESCO</name>
<dbReference type="WBParaSite" id="MCU_001943-RA">
    <property type="protein sequence ID" value="MCU_001943-RA"/>
    <property type="gene ID" value="MCU_001943"/>
</dbReference>
<proteinExistence type="predicted"/>
<protein>
    <submittedName>
        <fullName evidence="1">Ovule protein</fullName>
    </submittedName>
</protein>
<organism evidence="1">
    <name type="scientific">Mesocestoides corti</name>
    <name type="common">Flatworm</name>
    <dbReference type="NCBI Taxonomy" id="53468"/>
    <lineage>
        <taxon>Eukaryota</taxon>
        <taxon>Metazoa</taxon>
        <taxon>Spiralia</taxon>
        <taxon>Lophotrochozoa</taxon>
        <taxon>Platyhelminthes</taxon>
        <taxon>Cestoda</taxon>
        <taxon>Eucestoda</taxon>
        <taxon>Cyclophyllidea</taxon>
        <taxon>Mesocestoididae</taxon>
        <taxon>Mesocestoides</taxon>
    </lineage>
</organism>
<accession>A0A5K3EQF4</accession>
<evidence type="ECO:0000313" key="1">
    <source>
        <dbReference type="WBParaSite" id="MCU_001943-RA"/>
    </source>
</evidence>
<reference evidence="1" key="1">
    <citation type="submission" date="2019-11" db="UniProtKB">
        <authorList>
            <consortium name="WormBaseParasite"/>
        </authorList>
    </citation>
    <scope>IDENTIFICATION</scope>
</reference>
<dbReference type="AlphaFoldDB" id="A0A5K3EQF4"/>